<dbReference type="RefSeq" id="WP_106145186.1">
    <property type="nucleotide sequence ID" value="NZ_PVYX01000002.1"/>
</dbReference>
<dbReference type="OrthoDB" id="9768806at2"/>
<dbReference type="InterPro" id="IPR000843">
    <property type="entry name" value="HTH_LacI"/>
</dbReference>
<dbReference type="SMART" id="SM00354">
    <property type="entry name" value="HTH_LACI"/>
    <property type="match status" value="1"/>
</dbReference>
<keyword evidence="2" id="KW-0238">DNA-binding</keyword>
<dbReference type="PANTHER" id="PTHR30146">
    <property type="entry name" value="LACI-RELATED TRANSCRIPTIONAL REPRESSOR"/>
    <property type="match status" value="1"/>
</dbReference>
<accession>A0A2T0M8M3</accession>
<keyword evidence="3" id="KW-0804">Transcription</keyword>
<evidence type="ECO:0000256" key="2">
    <source>
        <dbReference type="ARBA" id="ARBA00023125"/>
    </source>
</evidence>
<protein>
    <submittedName>
        <fullName evidence="5">LacI family transcriptional regulator</fullName>
    </submittedName>
</protein>
<dbReference type="GO" id="GO:0003700">
    <property type="term" value="F:DNA-binding transcription factor activity"/>
    <property type="evidence" value="ECO:0007669"/>
    <property type="project" value="TreeGrafter"/>
</dbReference>
<dbReference type="Gene3D" id="3.40.50.2300">
    <property type="match status" value="2"/>
</dbReference>
<dbReference type="CDD" id="cd01392">
    <property type="entry name" value="HTH_LacI"/>
    <property type="match status" value="1"/>
</dbReference>
<comment type="caution">
    <text evidence="5">The sequence shown here is derived from an EMBL/GenBank/DDBJ whole genome shotgun (WGS) entry which is preliminary data.</text>
</comment>
<feature type="domain" description="HTH lacI-type" evidence="4">
    <location>
        <begin position="6"/>
        <end position="60"/>
    </location>
</feature>
<dbReference type="Pfam" id="PF00356">
    <property type="entry name" value="LacI"/>
    <property type="match status" value="1"/>
</dbReference>
<dbReference type="Gene3D" id="1.10.260.40">
    <property type="entry name" value="lambda repressor-like DNA-binding domains"/>
    <property type="match status" value="1"/>
</dbReference>
<dbReference type="EMBL" id="PVYX01000002">
    <property type="protein sequence ID" value="PRX53851.1"/>
    <property type="molecule type" value="Genomic_DNA"/>
</dbReference>
<dbReference type="AlphaFoldDB" id="A0A2T0M8M3"/>
<dbReference type="Proteomes" id="UP000237640">
    <property type="component" value="Unassembled WGS sequence"/>
</dbReference>
<sequence>MKSKKATIHDIAKKLNITASTVSRALKNDPRISKATKKAVTDKANELDYQPNHIASALRSGKSQLIGVVVPIIDRTFFSAVIRGIEEVAYGLNYRVVVSQSNEIVKHEVSTINALLHARVDGIIASLGKNTRDLEHYQNVIDKGVPLVLFDRTTDDLLTNQVIIDDYLGGYMATEHLIKQGYRKIVHFTTVNAVNIYKKRFSGHRQALSDYGIPFDEDLVSRGDMQLEDGIQGITKILEQGIAFDAIFSSSDYAAAGAMQVLKKKGVRIPEDVGVVGFSNEQFTDLTDPPLTSIKQFPMEMGHVAAQLFFDALEHPNKKPHPKKTVLQPELIVRASSLRND</sequence>
<proteinExistence type="predicted"/>
<evidence type="ECO:0000256" key="1">
    <source>
        <dbReference type="ARBA" id="ARBA00023015"/>
    </source>
</evidence>
<dbReference type="CDD" id="cd06267">
    <property type="entry name" value="PBP1_LacI_sugar_binding-like"/>
    <property type="match status" value="1"/>
</dbReference>
<keyword evidence="6" id="KW-1185">Reference proteome</keyword>
<dbReference type="InterPro" id="IPR010982">
    <property type="entry name" value="Lambda_DNA-bd_dom_sf"/>
</dbReference>
<dbReference type="GO" id="GO:0000976">
    <property type="term" value="F:transcription cis-regulatory region binding"/>
    <property type="evidence" value="ECO:0007669"/>
    <property type="project" value="TreeGrafter"/>
</dbReference>
<name>A0A2T0M8M3_9FLAO</name>
<reference evidence="5 6" key="1">
    <citation type="submission" date="2018-03" db="EMBL/GenBank/DDBJ databases">
        <title>Genomic Encyclopedia of Archaeal and Bacterial Type Strains, Phase II (KMG-II): from individual species to whole genera.</title>
        <authorList>
            <person name="Goeker M."/>
        </authorList>
    </citation>
    <scope>NUCLEOTIDE SEQUENCE [LARGE SCALE GENOMIC DNA]</scope>
    <source>
        <strain evidence="5 6">DSM 25027</strain>
    </source>
</reference>
<evidence type="ECO:0000259" key="4">
    <source>
        <dbReference type="PROSITE" id="PS50932"/>
    </source>
</evidence>
<dbReference type="SUPFAM" id="SSF47413">
    <property type="entry name" value="lambda repressor-like DNA-binding domains"/>
    <property type="match status" value="1"/>
</dbReference>
<evidence type="ECO:0000313" key="6">
    <source>
        <dbReference type="Proteomes" id="UP000237640"/>
    </source>
</evidence>
<dbReference type="PANTHER" id="PTHR30146:SF109">
    <property type="entry name" value="HTH-TYPE TRANSCRIPTIONAL REGULATOR GALS"/>
    <property type="match status" value="1"/>
</dbReference>
<evidence type="ECO:0000313" key="5">
    <source>
        <dbReference type="EMBL" id="PRX53851.1"/>
    </source>
</evidence>
<dbReference type="InterPro" id="IPR028082">
    <property type="entry name" value="Peripla_BP_I"/>
</dbReference>
<keyword evidence="1" id="KW-0805">Transcription regulation</keyword>
<evidence type="ECO:0000256" key="3">
    <source>
        <dbReference type="ARBA" id="ARBA00023163"/>
    </source>
</evidence>
<dbReference type="SUPFAM" id="SSF53822">
    <property type="entry name" value="Periplasmic binding protein-like I"/>
    <property type="match status" value="1"/>
</dbReference>
<dbReference type="Pfam" id="PF00532">
    <property type="entry name" value="Peripla_BP_1"/>
    <property type="match status" value="1"/>
</dbReference>
<dbReference type="InterPro" id="IPR001761">
    <property type="entry name" value="Peripla_BP/Lac1_sug-bd_dom"/>
</dbReference>
<dbReference type="PROSITE" id="PS50932">
    <property type="entry name" value="HTH_LACI_2"/>
    <property type="match status" value="1"/>
</dbReference>
<organism evidence="5 6">
    <name type="scientific">Flagellimonas meridianipacifica</name>
    <dbReference type="NCBI Taxonomy" id="1080225"/>
    <lineage>
        <taxon>Bacteria</taxon>
        <taxon>Pseudomonadati</taxon>
        <taxon>Bacteroidota</taxon>
        <taxon>Flavobacteriia</taxon>
        <taxon>Flavobacteriales</taxon>
        <taxon>Flavobacteriaceae</taxon>
        <taxon>Flagellimonas</taxon>
    </lineage>
</organism>
<gene>
    <name evidence="5" type="ORF">CLV81_2239</name>
</gene>